<keyword evidence="3" id="KW-0804">Transcription</keyword>
<evidence type="ECO:0000313" key="8">
    <source>
        <dbReference type="Proteomes" id="UP001331561"/>
    </source>
</evidence>
<reference evidence="7 8" key="1">
    <citation type="submission" date="2024-01" db="EMBL/GenBank/DDBJ databases">
        <title>Uliginosibacterium soil sp. nov.</title>
        <authorList>
            <person name="Lv Y."/>
        </authorList>
    </citation>
    <scope>NUCLEOTIDE SEQUENCE [LARGE SCALE GENOMIC DNA]</scope>
    <source>
        <strain evidence="7 8">H3</strain>
    </source>
</reference>
<keyword evidence="1" id="KW-0805">Transcription regulation</keyword>
<evidence type="ECO:0000256" key="3">
    <source>
        <dbReference type="ARBA" id="ARBA00023163"/>
    </source>
</evidence>
<dbReference type="InterPro" id="IPR009057">
    <property type="entry name" value="Homeodomain-like_sf"/>
</dbReference>
<dbReference type="Proteomes" id="UP001331561">
    <property type="component" value="Unassembled WGS sequence"/>
</dbReference>
<dbReference type="PANTHER" id="PTHR47506">
    <property type="entry name" value="TRANSCRIPTIONAL REGULATORY PROTEIN"/>
    <property type="match status" value="1"/>
</dbReference>
<dbReference type="PANTHER" id="PTHR47506:SF1">
    <property type="entry name" value="HTH-TYPE TRANSCRIPTIONAL REGULATOR YJDC"/>
    <property type="match status" value="1"/>
</dbReference>
<dbReference type="SUPFAM" id="SSF48498">
    <property type="entry name" value="Tetracyclin repressor-like, C-terminal domain"/>
    <property type="match status" value="1"/>
</dbReference>
<evidence type="ECO:0000256" key="5">
    <source>
        <dbReference type="SAM" id="MobiDB-lite"/>
    </source>
</evidence>
<dbReference type="Gene3D" id="1.10.357.10">
    <property type="entry name" value="Tetracycline Repressor, domain 2"/>
    <property type="match status" value="1"/>
</dbReference>
<dbReference type="PRINTS" id="PR00455">
    <property type="entry name" value="HTHTETR"/>
</dbReference>
<dbReference type="EMBL" id="JAYXHS010000005">
    <property type="protein sequence ID" value="MEC5388212.1"/>
    <property type="molecule type" value="Genomic_DNA"/>
</dbReference>
<dbReference type="InterPro" id="IPR001647">
    <property type="entry name" value="HTH_TetR"/>
</dbReference>
<organism evidence="7 8">
    <name type="scientific">Uliginosibacterium silvisoli</name>
    <dbReference type="NCBI Taxonomy" id="3114758"/>
    <lineage>
        <taxon>Bacteria</taxon>
        <taxon>Pseudomonadati</taxon>
        <taxon>Pseudomonadota</taxon>
        <taxon>Betaproteobacteria</taxon>
        <taxon>Rhodocyclales</taxon>
        <taxon>Zoogloeaceae</taxon>
        <taxon>Uliginosibacterium</taxon>
    </lineage>
</organism>
<evidence type="ECO:0000256" key="2">
    <source>
        <dbReference type="ARBA" id="ARBA00023125"/>
    </source>
</evidence>
<keyword evidence="2 4" id="KW-0238">DNA-binding</keyword>
<dbReference type="RefSeq" id="WP_327601187.1">
    <property type="nucleotide sequence ID" value="NZ_JAYXHS010000005.1"/>
</dbReference>
<feature type="region of interest" description="Disordered" evidence="5">
    <location>
        <begin position="1"/>
        <end position="24"/>
    </location>
</feature>
<keyword evidence="8" id="KW-1185">Reference proteome</keyword>
<proteinExistence type="predicted"/>
<evidence type="ECO:0000256" key="1">
    <source>
        <dbReference type="ARBA" id="ARBA00023015"/>
    </source>
</evidence>
<sequence>MGNEINDTNAVAEQAPKARPRKVTQAQDAQAQILDAIDELFYREGARAVGVDAIVKRAGVNKMSLYRQFASKDALMLHYLAGREARFWKYFDASVAKHPGKPREQLQQVFVDMAERVGRPGYRGCPFVNIAVEFPDPAHPVRGVVAENKKQLMARLLKLATQAGARDPQALADGAALLIEGGYTATQTYAPGHPLIAALPQVAAAMIATACDAAD</sequence>
<dbReference type="SUPFAM" id="SSF46689">
    <property type="entry name" value="Homeodomain-like"/>
    <property type="match status" value="1"/>
</dbReference>
<protein>
    <submittedName>
        <fullName evidence="7">TetR/AcrR family transcriptional regulator</fullName>
    </submittedName>
</protein>
<comment type="caution">
    <text evidence="7">The sequence shown here is derived from an EMBL/GenBank/DDBJ whole genome shotgun (WGS) entry which is preliminary data.</text>
</comment>
<evidence type="ECO:0000313" key="7">
    <source>
        <dbReference type="EMBL" id="MEC5388212.1"/>
    </source>
</evidence>
<evidence type="ECO:0000259" key="6">
    <source>
        <dbReference type="PROSITE" id="PS50977"/>
    </source>
</evidence>
<dbReference type="InterPro" id="IPR036271">
    <property type="entry name" value="Tet_transcr_reg_TetR-rel_C_sf"/>
</dbReference>
<feature type="compositionally biased region" description="Polar residues" evidence="5">
    <location>
        <begin position="1"/>
        <end position="11"/>
    </location>
</feature>
<feature type="DNA-binding region" description="H-T-H motif" evidence="4">
    <location>
        <begin position="50"/>
        <end position="69"/>
    </location>
</feature>
<dbReference type="InterPro" id="IPR011075">
    <property type="entry name" value="TetR_C"/>
</dbReference>
<dbReference type="Pfam" id="PF00440">
    <property type="entry name" value="TetR_N"/>
    <property type="match status" value="1"/>
</dbReference>
<gene>
    <name evidence="7" type="ORF">VVD49_20930</name>
</gene>
<dbReference type="Pfam" id="PF16925">
    <property type="entry name" value="TetR_C_13"/>
    <property type="match status" value="1"/>
</dbReference>
<evidence type="ECO:0000256" key="4">
    <source>
        <dbReference type="PROSITE-ProRule" id="PRU00335"/>
    </source>
</evidence>
<name>A0ABU6K9B4_9RHOO</name>
<feature type="domain" description="HTH tetR-type" evidence="6">
    <location>
        <begin position="27"/>
        <end position="87"/>
    </location>
</feature>
<dbReference type="PROSITE" id="PS50977">
    <property type="entry name" value="HTH_TETR_2"/>
    <property type="match status" value="1"/>
</dbReference>
<accession>A0ABU6K9B4</accession>